<evidence type="ECO:0000313" key="1">
    <source>
        <dbReference type="EMBL" id="PSB92300.1"/>
    </source>
</evidence>
<comment type="caution">
    <text evidence="1">The sequence shown here is derived from an EMBL/GenBank/DDBJ whole genome shotgun (WGS) entry which is preliminary data.</text>
</comment>
<protein>
    <submittedName>
        <fullName evidence="1">Uncharacterized protein</fullName>
    </submittedName>
</protein>
<dbReference type="EMBL" id="MUHY01000001">
    <property type="protein sequence ID" value="PSB92300.1"/>
    <property type="molecule type" value="Genomic_DNA"/>
</dbReference>
<reference evidence="1 2" key="1">
    <citation type="journal article" date="2017" name="Front. Microbiol.">
        <title>Genome of Ca. Pandoraea novymonadis, an Endosymbiotic Bacterium of the Trypanosomatid Novymonas esmeraldas.</title>
        <authorList>
            <person name="Kostygov A.Y."/>
            <person name="Butenko A."/>
            <person name="Nenarokova A."/>
            <person name="Tashyreva D."/>
            <person name="Flegontov P."/>
            <person name="Lukes J."/>
            <person name="Yurchenko V."/>
        </authorList>
    </citation>
    <scope>NUCLEOTIDE SEQUENCE [LARGE SCALE GENOMIC DNA]</scope>
    <source>
        <strain evidence="1 2">E262</strain>
    </source>
</reference>
<keyword evidence="2" id="KW-1185">Reference proteome</keyword>
<proteinExistence type="predicted"/>
<sequence length="52" mass="6122">MAMKLALFMFDNFLPYTAGHRTRHIAVFIRLKRDQEIGHLSPAAQEKIFYIN</sequence>
<organism evidence="1 2">
    <name type="scientific">Candidatus Pandoraea novymonadis</name>
    <dbReference type="NCBI Taxonomy" id="1808959"/>
    <lineage>
        <taxon>Bacteria</taxon>
        <taxon>Pseudomonadati</taxon>
        <taxon>Pseudomonadota</taxon>
        <taxon>Betaproteobacteria</taxon>
        <taxon>Burkholderiales</taxon>
        <taxon>Burkholderiaceae</taxon>
        <taxon>Pandoraea</taxon>
    </lineage>
</organism>
<name>A0ABX5FF22_9BURK</name>
<dbReference type="Proteomes" id="UP000242660">
    <property type="component" value="Unassembled WGS sequence"/>
</dbReference>
<accession>A0ABX5FF22</accession>
<evidence type="ECO:0000313" key="2">
    <source>
        <dbReference type="Proteomes" id="UP000242660"/>
    </source>
</evidence>
<gene>
    <name evidence="1" type="ORF">BZL35_00538</name>
</gene>